<accession>A0A7C9RCE5</accession>
<dbReference type="InterPro" id="IPR051687">
    <property type="entry name" value="Peroxisomal_Beta-Oxidation"/>
</dbReference>
<keyword evidence="2" id="KW-0560">Oxidoreductase</keyword>
<evidence type="ECO:0000313" key="3">
    <source>
        <dbReference type="EMBL" id="NGX93924.1"/>
    </source>
</evidence>
<dbReference type="CDD" id="cd05233">
    <property type="entry name" value="SDR_c"/>
    <property type="match status" value="1"/>
</dbReference>
<keyword evidence="4" id="KW-1185">Reference proteome</keyword>
<feature type="non-terminal residue" evidence="3">
    <location>
        <position position="133"/>
    </location>
</feature>
<dbReference type="Gene3D" id="3.40.50.720">
    <property type="entry name" value="NAD(P)-binding Rossmann-like Domain"/>
    <property type="match status" value="1"/>
</dbReference>
<dbReference type="Pfam" id="PF13561">
    <property type="entry name" value="adh_short_C2"/>
    <property type="match status" value="1"/>
</dbReference>
<comment type="caution">
    <text evidence="3">The sequence shown here is derived from an EMBL/GenBank/DDBJ whole genome shotgun (WGS) entry which is preliminary data.</text>
</comment>
<dbReference type="AlphaFoldDB" id="A0A7C9RCE5"/>
<dbReference type="Proteomes" id="UP000480266">
    <property type="component" value="Unassembled WGS sequence"/>
</dbReference>
<dbReference type="PANTHER" id="PTHR45024:SF2">
    <property type="entry name" value="SCP2 DOMAIN-CONTAINING PROTEIN"/>
    <property type="match status" value="1"/>
</dbReference>
<sequence length="133" mass="14461">MRSGANAEGRREDWLASRQRDGIERRRFAAAEGPEIDRDAADATVAELRASGTAAVACIGDVSEEVGAEAVVREAYRGLGQLDILVNNAGAGGRHLGSLAENMSLDDWDIIVRTHLRSTFLCSKYAVPFMRER</sequence>
<gene>
    <name evidence="3" type="ORF">G4V63_01320</name>
</gene>
<evidence type="ECO:0000256" key="1">
    <source>
        <dbReference type="ARBA" id="ARBA00006484"/>
    </source>
</evidence>
<name>A0A7C9RCE5_9BRAD</name>
<comment type="similarity">
    <text evidence="1">Belongs to the short-chain dehydrogenases/reductases (SDR) family.</text>
</comment>
<evidence type="ECO:0000313" key="4">
    <source>
        <dbReference type="Proteomes" id="UP000480266"/>
    </source>
</evidence>
<protein>
    <submittedName>
        <fullName evidence="3">SDR family oxidoreductase</fullName>
    </submittedName>
</protein>
<dbReference type="PANTHER" id="PTHR45024">
    <property type="entry name" value="DEHYDROGENASES, SHORT CHAIN"/>
    <property type="match status" value="1"/>
</dbReference>
<dbReference type="InterPro" id="IPR002347">
    <property type="entry name" value="SDR_fam"/>
</dbReference>
<reference evidence="3" key="1">
    <citation type="submission" date="2020-02" db="EMBL/GenBank/DDBJ databases">
        <title>Draft genome sequence of Candidatus Afipia apatlaquensis IBT-C3, a potential strain for decolorization of textile dyes.</title>
        <authorList>
            <person name="Sanchez-Reyes A."/>
            <person name="Breton-Deval L."/>
            <person name="Mangelson H."/>
            <person name="Sanchez-Flores A."/>
        </authorList>
    </citation>
    <scope>NUCLEOTIDE SEQUENCE [LARGE SCALE GENOMIC DNA]</scope>
    <source>
        <strain evidence="3">IBT-C3</strain>
    </source>
</reference>
<dbReference type="EMBL" id="JAAMRR010000068">
    <property type="protein sequence ID" value="NGX93924.1"/>
    <property type="molecule type" value="Genomic_DNA"/>
</dbReference>
<dbReference type="SUPFAM" id="SSF51735">
    <property type="entry name" value="NAD(P)-binding Rossmann-fold domains"/>
    <property type="match status" value="1"/>
</dbReference>
<proteinExistence type="inferred from homology"/>
<dbReference type="GO" id="GO:0016491">
    <property type="term" value="F:oxidoreductase activity"/>
    <property type="evidence" value="ECO:0007669"/>
    <property type="project" value="UniProtKB-KW"/>
</dbReference>
<dbReference type="InterPro" id="IPR036291">
    <property type="entry name" value="NAD(P)-bd_dom_sf"/>
</dbReference>
<evidence type="ECO:0000256" key="2">
    <source>
        <dbReference type="ARBA" id="ARBA00023002"/>
    </source>
</evidence>
<organism evidence="3 4">
    <name type="scientific">Candidatus Afipia apatlaquensis</name>
    <dbReference type="NCBI Taxonomy" id="2712852"/>
    <lineage>
        <taxon>Bacteria</taxon>
        <taxon>Pseudomonadati</taxon>
        <taxon>Pseudomonadota</taxon>
        <taxon>Alphaproteobacteria</taxon>
        <taxon>Hyphomicrobiales</taxon>
        <taxon>Nitrobacteraceae</taxon>
        <taxon>Afipia</taxon>
    </lineage>
</organism>